<evidence type="ECO:0000256" key="2">
    <source>
        <dbReference type="ARBA" id="ARBA00022771"/>
    </source>
</evidence>
<protein>
    <recommendedName>
        <fullName evidence="5">SWIM-type domain-containing protein</fullName>
    </recommendedName>
</protein>
<dbReference type="PROSITE" id="PS50966">
    <property type="entry name" value="ZF_SWIM"/>
    <property type="match status" value="1"/>
</dbReference>
<sequence length="511" mass="57376">MASKKIIAICQSGGEFVTNNEDGFLTYTGGEAYALDIDDQTVLADFKKEVAENFQCGVEGMTIKYFLPGNKKTLITISKDKDLKRMINFIKDTDQVEIFIIYDEAVVKNVPNVSASRSTTASEAALTPATPVDVDMIHCDDLLGADAAIDTTPLCVYPVSNDENNEKHHRAATQWENTITGVGQRFNSFAEFQKLNNDLKGQFSHEARRLMIQDLYAAACAPKLESFERCVENIKAISPEVYNWVTRSEPEHWANAFFCGARYGHLTSNFGQLFYDWVAEVNELPITQMVDVLRGKIMELIYTRRVDSSQWVTTLTPLMEEKLQSETSRARSLQLLPSHGSTYEVRGESIEVVDIDQWGDCSCKEWQLNGLPCCHAIAVFDRLGMSSYDYCLRYFSTESYRVTYAESINPIPHLEKPIKGEPDMEHNMVIVVNPPPTKRQPGRPKTKKADTFDIVKRQMQCSRCKGLGHNKKTCGKVNNIDEADPLLFTGLVTGELENTAGSMELESSCPI</sequence>
<evidence type="ECO:0000256" key="1">
    <source>
        <dbReference type="ARBA" id="ARBA00022723"/>
    </source>
</evidence>
<evidence type="ECO:0000256" key="4">
    <source>
        <dbReference type="PROSITE-ProRule" id="PRU00325"/>
    </source>
</evidence>
<keyword evidence="7" id="KW-1185">Reference proteome</keyword>
<dbReference type="PANTHER" id="PTHR31973">
    <property type="entry name" value="POLYPROTEIN, PUTATIVE-RELATED"/>
    <property type="match status" value="1"/>
</dbReference>
<dbReference type="GO" id="GO:0008270">
    <property type="term" value="F:zinc ion binding"/>
    <property type="evidence" value="ECO:0007669"/>
    <property type="project" value="UniProtKB-KW"/>
</dbReference>
<dbReference type="InterPro" id="IPR007527">
    <property type="entry name" value="Znf_SWIM"/>
</dbReference>
<keyword evidence="1" id="KW-0479">Metal-binding</keyword>
<proteinExistence type="predicted"/>
<dbReference type="PANTHER" id="PTHR31973:SF152">
    <property type="entry name" value="SWIM-TYPE DOMAIN-CONTAINING PROTEIN"/>
    <property type="match status" value="1"/>
</dbReference>
<dbReference type="SMART" id="SM00575">
    <property type="entry name" value="ZnF_PMZ"/>
    <property type="match status" value="1"/>
</dbReference>
<evidence type="ECO:0000313" key="6">
    <source>
        <dbReference type="EMBL" id="KAK4338459.1"/>
    </source>
</evidence>
<dbReference type="InterPro" id="IPR000270">
    <property type="entry name" value="PB1_dom"/>
</dbReference>
<dbReference type="EMBL" id="JAVYJV010000024">
    <property type="protein sequence ID" value="KAK4338459.1"/>
    <property type="molecule type" value="Genomic_DNA"/>
</dbReference>
<dbReference type="Pfam" id="PF04434">
    <property type="entry name" value="SWIM"/>
    <property type="match status" value="1"/>
</dbReference>
<dbReference type="Pfam" id="PF00564">
    <property type="entry name" value="PB1"/>
    <property type="match status" value="1"/>
</dbReference>
<comment type="caution">
    <text evidence="6">The sequence shown here is derived from an EMBL/GenBank/DDBJ whole genome shotgun (WGS) entry which is preliminary data.</text>
</comment>
<organism evidence="6 7">
    <name type="scientific">Anisodus tanguticus</name>
    <dbReference type="NCBI Taxonomy" id="243964"/>
    <lineage>
        <taxon>Eukaryota</taxon>
        <taxon>Viridiplantae</taxon>
        <taxon>Streptophyta</taxon>
        <taxon>Embryophyta</taxon>
        <taxon>Tracheophyta</taxon>
        <taxon>Spermatophyta</taxon>
        <taxon>Magnoliopsida</taxon>
        <taxon>eudicotyledons</taxon>
        <taxon>Gunneridae</taxon>
        <taxon>Pentapetalae</taxon>
        <taxon>asterids</taxon>
        <taxon>lamiids</taxon>
        <taxon>Solanales</taxon>
        <taxon>Solanaceae</taxon>
        <taxon>Solanoideae</taxon>
        <taxon>Hyoscyameae</taxon>
        <taxon>Anisodus</taxon>
    </lineage>
</organism>
<accession>A0AAE1QR79</accession>
<dbReference type="Proteomes" id="UP001291623">
    <property type="component" value="Unassembled WGS sequence"/>
</dbReference>
<feature type="domain" description="SWIM-type" evidence="5">
    <location>
        <begin position="351"/>
        <end position="384"/>
    </location>
</feature>
<keyword evidence="3" id="KW-0862">Zinc</keyword>
<name>A0AAE1QR79_9SOLA</name>
<dbReference type="SMART" id="SM00666">
    <property type="entry name" value="PB1"/>
    <property type="match status" value="1"/>
</dbReference>
<gene>
    <name evidence="6" type="ORF">RND71_042946</name>
</gene>
<evidence type="ECO:0000259" key="5">
    <source>
        <dbReference type="PROSITE" id="PS50966"/>
    </source>
</evidence>
<dbReference type="InterPro" id="IPR006564">
    <property type="entry name" value="Znf_PMZ"/>
</dbReference>
<evidence type="ECO:0000256" key="3">
    <source>
        <dbReference type="ARBA" id="ARBA00022833"/>
    </source>
</evidence>
<dbReference type="SUPFAM" id="SSF54277">
    <property type="entry name" value="CAD &amp; PB1 domains"/>
    <property type="match status" value="1"/>
</dbReference>
<evidence type="ECO:0000313" key="7">
    <source>
        <dbReference type="Proteomes" id="UP001291623"/>
    </source>
</evidence>
<reference evidence="6" key="1">
    <citation type="submission" date="2023-12" db="EMBL/GenBank/DDBJ databases">
        <title>Genome assembly of Anisodus tanguticus.</title>
        <authorList>
            <person name="Wang Y.-J."/>
        </authorList>
    </citation>
    <scope>NUCLEOTIDE SEQUENCE</scope>
    <source>
        <strain evidence="6">KB-2021</strain>
        <tissue evidence="6">Leaf</tissue>
    </source>
</reference>
<keyword evidence="2 4" id="KW-0863">Zinc-finger</keyword>
<dbReference type="AlphaFoldDB" id="A0AAE1QR79"/>